<evidence type="ECO:0000313" key="1">
    <source>
        <dbReference type="EMBL" id="PIP46255.1"/>
    </source>
</evidence>
<reference evidence="1 2" key="1">
    <citation type="submission" date="2017-09" db="EMBL/GenBank/DDBJ databases">
        <title>Depth-based differentiation of microbial function through sediment-hosted aquifers and enrichment of novel symbionts in the deep terrestrial subsurface.</title>
        <authorList>
            <person name="Probst A.J."/>
            <person name="Ladd B."/>
            <person name="Jarett J.K."/>
            <person name="Geller-Mcgrath D.E."/>
            <person name="Sieber C.M."/>
            <person name="Emerson J.B."/>
            <person name="Anantharaman K."/>
            <person name="Thomas B.C."/>
            <person name="Malmstrom R."/>
            <person name="Stieglmeier M."/>
            <person name="Klingl A."/>
            <person name="Woyke T."/>
            <person name="Ryan C.M."/>
            <person name="Banfield J.F."/>
        </authorList>
    </citation>
    <scope>NUCLEOTIDE SEQUENCE [LARGE SCALE GENOMIC DNA]</scope>
    <source>
        <strain evidence="1">CG23_combo_of_CG06-09_8_20_14_all_42_19</strain>
    </source>
</reference>
<dbReference type="GO" id="GO:0002143">
    <property type="term" value="P:tRNA wobble position uridine thiolation"/>
    <property type="evidence" value="ECO:0007669"/>
    <property type="project" value="TreeGrafter"/>
</dbReference>
<comment type="caution">
    <text evidence="1">The sequence shown here is derived from an EMBL/GenBank/DDBJ whole genome shotgun (WGS) entry which is preliminary data.</text>
</comment>
<dbReference type="AlphaFoldDB" id="A0A2H0ALG0"/>
<name>A0A2H0ALG0_9BACT</name>
<gene>
    <name evidence="1" type="ORF">COX15_01110</name>
</gene>
<dbReference type="InterPro" id="IPR014729">
    <property type="entry name" value="Rossmann-like_a/b/a_fold"/>
</dbReference>
<proteinExistence type="predicted"/>
<sequence>MKKSKVFVAMSGGVDSSVAAYLLKERGFDVVGVHLRCWNKNSCNVKDAEDARRVAELLNVPFYVLDLEKEYKEKVVDYMVSGYASGLTPNPDVMCNKEIKFGLFLKKALEMGADYIATGHYVRLRRNSEFRISNFEFDSKLKIKNSKFGLWRAKDTKKDQSYFLWTLTQEQLRHCLF</sequence>
<dbReference type="EMBL" id="PCSK01000022">
    <property type="protein sequence ID" value="PIP46255.1"/>
    <property type="molecule type" value="Genomic_DNA"/>
</dbReference>
<organism evidence="1 2">
    <name type="scientific">Candidatus Colwellbacteria bacterium CG23_combo_of_CG06-09_8_20_14_all_42_19</name>
    <dbReference type="NCBI Taxonomy" id="1974541"/>
    <lineage>
        <taxon>Bacteria</taxon>
        <taxon>Candidatus Colwelliibacteriota</taxon>
    </lineage>
</organism>
<feature type="non-terminal residue" evidence="1">
    <location>
        <position position="177"/>
    </location>
</feature>
<evidence type="ECO:0000313" key="2">
    <source>
        <dbReference type="Proteomes" id="UP000230007"/>
    </source>
</evidence>
<dbReference type="PANTHER" id="PTHR11933:SF5">
    <property type="entry name" value="MITOCHONDRIAL TRNA-SPECIFIC 2-THIOURIDYLASE 1"/>
    <property type="match status" value="1"/>
</dbReference>
<accession>A0A2H0ALG0</accession>
<dbReference type="Pfam" id="PF03054">
    <property type="entry name" value="tRNA_Me_trans"/>
    <property type="match status" value="1"/>
</dbReference>
<dbReference type="Proteomes" id="UP000230007">
    <property type="component" value="Unassembled WGS sequence"/>
</dbReference>
<dbReference type="SUPFAM" id="SSF52402">
    <property type="entry name" value="Adenine nucleotide alpha hydrolases-like"/>
    <property type="match status" value="1"/>
</dbReference>
<dbReference type="Gene3D" id="3.40.50.620">
    <property type="entry name" value="HUPs"/>
    <property type="match status" value="1"/>
</dbReference>
<protein>
    <submittedName>
        <fullName evidence="1">tRNA 2-thiouridine(34) synthase MnmA</fullName>
    </submittedName>
</protein>
<dbReference type="PANTHER" id="PTHR11933">
    <property type="entry name" value="TRNA 5-METHYLAMINOMETHYL-2-THIOURIDYLATE -METHYLTRANSFERASE"/>
    <property type="match status" value="1"/>
</dbReference>